<dbReference type="EMBL" id="JAYMGO010000002">
    <property type="protein sequence ID" value="KAL1280723.1"/>
    <property type="molecule type" value="Genomic_DNA"/>
</dbReference>
<evidence type="ECO:0000313" key="1">
    <source>
        <dbReference type="EMBL" id="KAL1280723.1"/>
    </source>
</evidence>
<comment type="caution">
    <text evidence="1">The sequence shown here is derived from an EMBL/GenBank/DDBJ whole genome shotgun (WGS) entry which is preliminary data.</text>
</comment>
<evidence type="ECO:0000313" key="2">
    <source>
        <dbReference type="Proteomes" id="UP001558613"/>
    </source>
</evidence>
<proteinExistence type="predicted"/>
<protein>
    <submittedName>
        <fullName evidence="1">Uncharacterized protein</fullName>
    </submittedName>
</protein>
<keyword evidence="2" id="KW-1185">Reference proteome</keyword>
<accession>A0ABR3NUN0</accession>
<organism evidence="1 2">
    <name type="scientific">Cirrhinus molitorella</name>
    <name type="common">mud carp</name>
    <dbReference type="NCBI Taxonomy" id="172907"/>
    <lineage>
        <taxon>Eukaryota</taxon>
        <taxon>Metazoa</taxon>
        <taxon>Chordata</taxon>
        <taxon>Craniata</taxon>
        <taxon>Vertebrata</taxon>
        <taxon>Euteleostomi</taxon>
        <taxon>Actinopterygii</taxon>
        <taxon>Neopterygii</taxon>
        <taxon>Teleostei</taxon>
        <taxon>Ostariophysi</taxon>
        <taxon>Cypriniformes</taxon>
        <taxon>Cyprinidae</taxon>
        <taxon>Labeoninae</taxon>
        <taxon>Labeonini</taxon>
        <taxon>Cirrhinus</taxon>
    </lineage>
</organism>
<gene>
    <name evidence="1" type="ORF">QQF64_015323</name>
</gene>
<name>A0ABR3NUN0_9TELE</name>
<sequence length="75" mass="8949">MIVVIGCRLLRARESEYVMRDFKTVVLLWEREEEGESERERERDAITAFALFIFDSVLVIEHRQTHSAQQRKSTH</sequence>
<reference evidence="1 2" key="1">
    <citation type="submission" date="2023-09" db="EMBL/GenBank/DDBJ databases">
        <authorList>
            <person name="Wang M."/>
        </authorList>
    </citation>
    <scope>NUCLEOTIDE SEQUENCE [LARGE SCALE GENOMIC DNA]</scope>
    <source>
        <strain evidence="1">GT-2023</strain>
        <tissue evidence="1">Liver</tissue>
    </source>
</reference>
<dbReference type="Proteomes" id="UP001558613">
    <property type="component" value="Unassembled WGS sequence"/>
</dbReference>